<keyword evidence="4" id="KW-0238">DNA-binding</keyword>
<dbReference type="PRINTS" id="PR01159">
    <property type="entry name" value="DNAGYRASEB"/>
</dbReference>
<dbReference type="PANTHER" id="PTHR45866:SF12">
    <property type="entry name" value="DNA TOPOISOMERASE 4 SUBUNIT B"/>
    <property type="match status" value="1"/>
</dbReference>
<dbReference type="GO" id="GO:0003918">
    <property type="term" value="F:DNA topoisomerase type II (double strand cut, ATP-hydrolyzing) activity"/>
    <property type="evidence" value="ECO:0007669"/>
    <property type="project" value="UniProtKB-EC"/>
</dbReference>
<evidence type="ECO:0000256" key="1">
    <source>
        <dbReference type="ARBA" id="ARBA00000185"/>
    </source>
</evidence>
<dbReference type="Pfam" id="PF01751">
    <property type="entry name" value="Toprim"/>
    <property type="match status" value="1"/>
</dbReference>
<feature type="domain" description="Toprim" evidence="6">
    <location>
        <begin position="1"/>
        <end position="72"/>
    </location>
</feature>
<evidence type="ECO:0000313" key="7">
    <source>
        <dbReference type="EMBL" id="MPN11350.1"/>
    </source>
</evidence>
<comment type="catalytic activity">
    <reaction evidence="1">
        <text>ATP-dependent breakage, passage and rejoining of double-stranded DNA.</text>
        <dbReference type="EC" id="5.6.2.2"/>
    </reaction>
</comment>
<keyword evidence="2" id="KW-0479">Metal-binding</keyword>
<protein>
    <submittedName>
        <fullName evidence="7">DNA topoisomerase 4 subunit B</fullName>
    </submittedName>
</protein>
<evidence type="ECO:0000256" key="4">
    <source>
        <dbReference type="ARBA" id="ARBA00023125"/>
    </source>
</evidence>
<evidence type="ECO:0000256" key="2">
    <source>
        <dbReference type="ARBA" id="ARBA00022723"/>
    </source>
</evidence>
<dbReference type="EMBL" id="VSSQ01057554">
    <property type="protein sequence ID" value="MPN11350.1"/>
    <property type="molecule type" value="Genomic_DNA"/>
</dbReference>
<dbReference type="InterPro" id="IPR013760">
    <property type="entry name" value="Topo_IIA-like_dom_sf"/>
</dbReference>
<sequence>MLQNEEFRSIITAVGTGIGEDFDISSLKYDKIIILSDADQDGAHIRAILLTFFYRYMKELITEGHVYIGLSPLYKVQKDSKRIYCYDDEELRAATKSVGKGYTIQRYKGLGEMNPEQLWETTMNPDGRALIRVTIEDAADVEHLVTVLMGDKVQSRKEYIFENADFNKQSSETFEKLRG</sequence>
<dbReference type="GO" id="GO:0005524">
    <property type="term" value="F:ATP binding"/>
    <property type="evidence" value="ECO:0007669"/>
    <property type="project" value="InterPro"/>
</dbReference>
<comment type="caution">
    <text evidence="7">The sequence shown here is derived from an EMBL/GenBank/DDBJ whole genome shotgun (WGS) entry which is preliminary data.</text>
</comment>
<dbReference type="InterPro" id="IPR002288">
    <property type="entry name" value="DNA_gyrase_B_C"/>
</dbReference>
<keyword evidence="3" id="KW-0460">Magnesium</keyword>
<dbReference type="GO" id="GO:0046872">
    <property type="term" value="F:metal ion binding"/>
    <property type="evidence" value="ECO:0007669"/>
    <property type="project" value="UniProtKB-KW"/>
</dbReference>
<proteinExistence type="predicted"/>
<evidence type="ECO:0000256" key="3">
    <source>
        <dbReference type="ARBA" id="ARBA00022842"/>
    </source>
</evidence>
<dbReference type="AlphaFoldDB" id="A0A645FBQ2"/>
<accession>A0A645FBQ2</accession>
<dbReference type="InterPro" id="IPR006171">
    <property type="entry name" value="TOPRIM_dom"/>
</dbReference>
<gene>
    <name evidence="7" type="primary">parE_13</name>
    <name evidence="7" type="ORF">SDC9_158651</name>
</gene>
<keyword evidence="5 7" id="KW-0413">Isomerase</keyword>
<dbReference type="PRINTS" id="PR00418">
    <property type="entry name" value="TPI2FAMILY"/>
</dbReference>
<dbReference type="PANTHER" id="PTHR45866">
    <property type="entry name" value="DNA GYRASE/TOPOISOMERASE SUBUNIT B"/>
    <property type="match status" value="1"/>
</dbReference>
<dbReference type="Pfam" id="PF00986">
    <property type="entry name" value="DNA_gyraseB_C"/>
    <property type="match status" value="1"/>
</dbReference>
<dbReference type="PROSITE" id="PS50880">
    <property type="entry name" value="TOPRIM"/>
    <property type="match status" value="1"/>
</dbReference>
<dbReference type="SUPFAM" id="SSF56719">
    <property type="entry name" value="Type II DNA topoisomerase"/>
    <property type="match status" value="1"/>
</dbReference>
<dbReference type="GO" id="GO:0006265">
    <property type="term" value="P:DNA topological change"/>
    <property type="evidence" value="ECO:0007669"/>
    <property type="project" value="InterPro"/>
</dbReference>
<reference evidence="7" key="1">
    <citation type="submission" date="2019-08" db="EMBL/GenBank/DDBJ databases">
        <authorList>
            <person name="Kucharzyk K."/>
            <person name="Murdoch R.W."/>
            <person name="Higgins S."/>
            <person name="Loffler F."/>
        </authorList>
    </citation>
    <scope>NUCLEOTIDE SEQUENCE</scope>
</reference>
<evidence type="ECO:0000256" key="5">
    <source>
        <dbReference type="ARBA" id="ARBA00023235"/>
    </source>
</evidence>
<dbReference type="InterPro" id="IPR000565">
    <property type="entry name" value="Topo_IIA_B"/>
</dbReference>
<dbReference type="InterPro" id="IPR001241">
    <property type="entry name" value="Topo_IIA"/>
</dbReference>
<organism evidence="7">
    <name type="scientific">bioreactor metagenome</name>
    <dbReference type="NCBI Taxonomy" id="1076179"/>
    <lineage>
        <taxon>unclassified sequences</taxon>
        <taxon>metagenomes</taxon>
        <taxon>ecological metagenomes</taxon>
    </lineage>
</organism>
<dbReference type="Gene3D" id="3.40.50.670">
    <property type="match status" value="1"/>
</dbReference>
<evidence type="ECO:0000259" key="6">
    <source>
        <dbReference type="PROSITE" id="PS50880"/>
    </source>
</evidence>
<dbReference type="InterPro" id="IPR013759">
    <property type="entry name" value="Topo_IIA_B_C"/>
</dbReference>
<dbReference type="SMART" id="SM00433">
    <property type="entry name" value="TOP2c"/>
    <property type="match status" value="1"/>
</dbReference>
<name>A0A645FBQ2_9ZZZZ</name>
<dbReference type="GO" id="GO:0003677">
    <property type="term" value="F:DNA binding"/>
    <property type="evidence" value="ECO:0007669"/>
    <property type="project" value="UniProtKB-KW"/>
</dbReference>